<evidence type="ECO:0000313" key="7">
    <source>
        <dbReference type="Proteomes" id="UP001163947"/>
    </source>
</evidence>
<dbReference type="GO" id="GO:0042597">
    <property type="term" value="C:periplasmic space"/>
    <property type="evidence" value="ECO:0007669"/>
    <property type="project" value="UniProtKB-SubCell"/>
</dbReference>
<evidence type="ECO:0000256" key="4">
    <source>
        <dbReference type="SAM" id="SignalP"/>
    </source>
</evidence>
<evidence type="ECO:0000256" key="1">
    <source>
        <dbReference type="ARBA" id="ARBA00004418"/>
    </source>
</evidence>
<dbReference type="AlphaFoldDB" id="A0AA46PPI7"/>
<protein>
    <submittedName>
        <fullName evidence="6">ABC transporter substrate-binding protein</fullName>
    </submittedName>
</protein>
<organism evidence="6 7">
    <name type="scientific">Rhodococcus aetherivorans</name>
    <dbReference type="NCBI Taxonomy" id="191292"/>
    <lineage>
        <taxon>Bacteria</taxon>
        <taxon>Bacillati</taxon>
        <taxon>Actinomycetota</taxon>
        <taxon>Actinomycetes</taxon>
        <taxon>Mycobacteriales</taxon>
        <taxon>Nocardiaceae</taxon>
        <taxon>Rhodococcus</taxon>
    </lineage>
</organism>
<dbReference type="PANTHER" id="PTHR30024">
    <property type="entry name" value="ALIPHATIC SULFONATES-BINDING PROTEIN-RELATED"/>
    <property type="match status" value="1"/>
</dbReference>
<accession>A0AA46PPI7</accession>
<gene>
    <name evidence="6" type="ORF">OCS65_01810</name>
</gene>
<comment type="similarity">
    <text evidence="2">Belongs to the bacterial solute-binding protein SsuA/TauA family.</text>
</comment>
<feature type="chain" id="PRO_5041372997" evidence="4">
    <location>
        <begin position="22"/>
        <end position="331"/>
    </location>
</feature>
<dbReference type="EMBL" id="CP106982">
    <property type="protein sequence ID" value="UYF94537.1"/>
    <property type="molecule type" value="Genomic_DNA"/>
</dbReference>
<dbReference type="GeneID" id="83619114"/>
<keyword evidence="3 4" id="KW-0732">Signal</keyword>
<evidence type="ECO:0000313" key="6">
    <source>
        <dbReference type="EMBL" id="UYF94537.1"/>
    </source>
</evidence>
<dbReference type="PANTHER" id="PTHR30024:SF47">
    <property type="entry name" value="TAURINE-BINDING PERIPLASMIC PROTEIN"/>
    <property type="match status" value="1"/>
</dbReference>
<reference evidence="6" key="1">
    <citation type="submission" date="2022-09" db="EMBL/GenBank/DDBJ databases">
        <title>The genome sequence of Rhodococcus aetherivorans N1.</title>
        <authorList>
            <person name="Jiang W."/>
        </authorList>
    </citation>
    <scope>NUCLEOTIDE SEQUENCE</scope>
    <source>
        <strain evidence="6">N1</strain>
    </source>
</reference>
<dbReference type="SMART" id="SM00062">
    <property type="entry name" value="PBPb"/>
    <property type="match status" value="1"/>
</dbReference>
<dbReference type="SUPFAM" id="SSF53850">
    <property type="entry name" value="Periplasmic binding protein-like II"/>
    <property type="match status" value="1"/>
</dbReference>
<feature type="signal peptide" evidence="4">
    <location>
        <begin position="1"/>
        <end position="21"/>
    </location>
</feature>
<feature type="domain" description="Solute-binding protein family 3/N-terminal" evidence="5">
    <location>
        <begin position="37"/>
        <end position="261"/>
    </location>
</feature>
<dbReference type="InterPro" id="IPR015168">
    <property type="entry name" value="SsuA/THI5"/>
</dbReference>
<dbReference type="RefSeq" id="WP_168580439.1">
    <property type="nucleotide sequence ID" value="NZ_CP088969.1"/>
</dbReference>
<proteinExistence type="inferred from homology"/>
<sequence>MSRSRSTLAVVGALVSVGALVACGGPESATAEDGFTSVTVGNMNSNSLTFPLLVAQEEGFFTDVGLRVDTVNSVSGPELTAALIGGTTQIAVGTPENVMPAMAQGQDILTIPPFGRLDMSLVTLADSGIEDISALAGRQVGVVQRGSFSEKFARSVIADHGLDPDSVTYVAVGSGATMEPAVRNRKVDATVGATSTVALLEQHGLDVRTLANSLDGTGGEAGTFGMQTMWTTTAPFQQQHPGIVDGFCTAMNRAGAWIADDANRDAGAQKLSTLLAVPQETAEKIWDRTHLSWTYRIDQEKWDKVSAWVLEENTSELPYTDHVMTDCGEQL</sequence>
<dbReference type="PROSITE" id="PS51257">
    <property type="entry name" value="PROKAR_LIPOPROTEIN"/>
    <property type="match status" value="1"/>
</dbReference>
<evidence type="ECO:0000256" key="2">
    <source>
        <dbReference type="ARBA" id="ARBA00010742"/>
    </source>
</evidence>
<evidence type="ECO:0000259" key="5">
    <source>
        <dbReference type="SMART" id="SM00062"/>
    </source>
</evidence>
<evidence type="ECO:0000256" key="3">
    <source>
        <dbReference type="ARBA" id="ARBA00022729"/>
    </source>
</evidence>
<dbReference type="Gene3D" id="3.40.190.10">
    <property type="entry name" value="Periplasmic binding protein-like II"/>
    <property type="match status" value="2"/>
</dbReference>
<dbReference type="Pfam" id="PF09084">
    <property type="entry name" value="NMT1"/>
    <property type="match status" value="1"/>
</dbReference>
<name>A0AA46PPI7_9NOCA</name>
<comment type="subcellular location">
    <subcellularLocation>
        <location evidence="1">Periplasm</location>
    </subcellularLocation>
</comment>
<dbReference type="InterPro" id="IPR001638">
    <property type="entry name" value="Solute-binding_3/MltF_N"/>
</dbReference>
<dbReference type="Proteomes" id="UP001163947">
    <property type="component" value="Chromosome"/>
</dbReference>